<dbReference type="InterPro" id="IPR046357">
    <property type="entry name" value="PPIase_dom_sf"/>
</dbReference>
<evidence type="ECO:0000256" key="3">
    <source>
        <dbReference type="ARBA" id="ARBA00023110"/>
    </source>
</evidence>
<feature type="domain" description="PPIase FKBP-type" evidence="6">
    <location>
        <begin position="151"/>
        <end position="258"/>
    </location>
</feature>
<keyword evidence="3 5" id="KW-0697">Rotamase</keyword>
<name>A0AAD2JMW5_9STRA</name>
<dbReference type="EC" id="5.2.1.8" evidence="2 5"/>
<dbReference type="Proteomes" id="UP001295423">
    <property type="component" value="Unassembled WGS sequence"/>
</dbReference>
<evidence type="ECO:0000256" key="1">
    <source>
        <dbReference type="ARBA" id="ARBA00000971"/>
    </source>
</evidence>
<evidence type="ECO:0000256" key="5">
    <source>
        <dbReference type="PROSITE-ProRule" id="PRU00277"/>
    </source>
</evidence>
<dbReference type="GO" id="GO:0003755">
    <property type="term" value="F:peptidyl-prolyl cis-trans isomerase activity"/>
    <property type="evidence" value="ECO:0007669"/>
    <property type="project" value="UniProtKB-KW"/>
</dbReference>
<evidence type="ECO:0000256" key="4">
    <source>
        <dbReference type="ARBA" id="ARBA00023235"/>
    </source>
</evidence>
<evidence type="ECO:0000313" key="7">
    <source>
        <dbReference type="EMBL" id="CAJ1964383.1"/>
    </source>
</evidence>
<gene>
    <name evidence="7" type="ORF">CYCCA115_LOCUS20605</name>
</gene>
<keyword evidence="4 5" id="KW-0413">Isomerase</keyword>
<reference evidence="7" key="1">
    <citation type="submission" date="2023-08" db="EMBL/GenBank/DDBJ databases">
        <authorList>
            <person name="Audoor S."/>
            <person name="Bilcke G."/>
        </authorList>
    </citation>
    <scope>NUCLEOTIDE SEQUENCE</scope>
</reference>
<dbReference type="AlphaFoldDB" id="A0AAD2JMW5"/>
<dbReference type="InterPro" id="IPR001179">
    <property type="entry name" value="PPIase_FKBP_dom"/>
</dbReference>
<accession>A0AAD2JMW5</accession>
<comment type="caution">
    <text evidence="7">The sequence shown here is derived from an EMBL/GenBank/DDBJ whole genome shotgun (WGS) entry which is preliminary data.</text>
</comment>
<dbReference type="PANTHER" id="PTHR43811:SF19">
    <property type="entry name" value="39 KDA FK506-BINDING NUCLEAR PROTEIN"/>
    <property type="match status" value="1"/>
</dbReference>
<proteinExistence type="predicted"/>
<dbReference type="PANTHER" id="PTHR43811">
    <property type="entry name" value="FKBP-TYPE PEPTIDYL-PROLYL CIS-TRANS ISOMERASE FKPA"/>
    <property type="match status" value="1"/>
</dbReference>
<dbReference type="EMBL" id="CAKOGP040002180">
    <property type="protein sequence ID" value="CAJ1964383.1"/>
    <property type="molecule type" value="Genomic_DNA"/>
</dbReference>
<evidence type="ECO:0000256" key="2">
    <source>
        <dbReference type="ARBA" id="ARBA00013194"/>
    </source>
</evidence>
<evidence type="ECO:0000259" key="6">
    <source>
        <dbReference type="PROSITE" id="PS50059"/>
    </source>
</evidence>
<sequence>MIPSTSNQPYRSDWYSFFLLSTRSQKAQGIMRCISILLCAGSIPAINAFTASQSASVRQFSLFSQSSSSSSQMVDESSSSSSEASPSQGRREFVASSIGLAALGALPTLSQAADEAIPEGGGVTMFKTGSGLKYIEMEQKGDSSRPSPKYGQLVMIKYDAYMKLPNKGKKEKYDSSDGYVIKHGNGRMIPGLDEGLHTMKKGDTRRLIIPPKLGYIDNNLGPLPDNPFNRAKLNRLLDQMIAQQGGQLVFDVTLLNFFDDEADQGYYEDADPTPHELDQIFNRLAKGGAGLNIPQIETE</sequence>
<dbReference type="Pfam" id="PF00254">
    <property type="entry name" value="FKBP_C"/>
    <property type="match status" value="1"/>
</dbReference>
<protein>
    <recommendedName>
        <fullName evidence="2 5">peptidylprolyl isomerase</fullName>
        <ecNumber evidence="2 5">5.2.1.8</ecNumber>
    </recommendedName>
</protein>
<dbReference type="SUPFAM" id="SSF54534">
    <property type="entry name" value="FKBP-like"/>
    <property type="match status" value="1"/>
</dbReference>
<keyword evidence="8" id="KW-1185">Reference proteome</keyword>
<dbReference type="Gene3D" id="3.10.50.40">
    <property type="match status" value="1"/>
</dbReference>
<organism evidence="7 8">
    <name type="scientific">Cylindrotheca closterium</name>
    <dbReference type="NCBI Taxonomy" id="2856"/>
    <lineage>
        <taxon>Eukaryota</taxon>
        <taxon>Sar</taxon>
        <taxon>Stramenopiles</taxon>
        <taxon>Ochrophyta</taxon>
        <taxon>Bacillariophyta</taxon>
        <taxon>Bacillariophyceae</taxon>
        <taxon>Bacillariophycidae</taxon>
        <taxon>Bacillariales</taxon>
        <taxon>Bacillariaceae</taxon>
        <taxon>Cylindrotheca</taxon>
    </lineage>
</organism>
<comment type="catalytic activity">
    <reaction evidence="1 5">
        <text>[protein]-peptidylproline (omega=180) = [protein]-peptidylproline (omega=0)</text>
        <dbReference type="Rhea" id="RHEA:16237"/>
        <dbReference type="Rhea" id="RHEA-COMP:10747"/>
        <dbReference type="Rhea" id="RHEA-COMP:10748"/>
        <dbReference type="ChEBI" id="CHEBI:83833"/>
        <dbReference type="ChEBI" id="CHEBI:83834"/>
        <dbReference type="EC" id="5.2.1.8"/>
    </reaction>
</comment>
<dbReference type="PROSITE" id="PS50059">
    <property type="entry name" value="FKBP_PPIASE"/>
    <property type="match status" value="1"/>
</dbReference>
<evidence type="ECO:0000313" key="8">
    <source>
        <dbReference type="Proteomes" id="UP001295423"/>
    </source>
</evidence>